<dbReference type="InterPro" id="IPR027417">
    <property type="entry name" value="P-loop_NTPase"/>
</dbReference>
<feature type="compositionally biased region" description="Polar residues" evidence="3">
    <location>
        <begin position="122"/>
        <end position="132"/>
    </location>
</feature>
<dbReference type="AlphaFoldDB" id="A0A9P4JDY0"/>
<protein>
    <submittedName>
        <fullName evidence="4">Uncharacterized protein</fullName>
    </submittedName>
</protein>
<sequence length="389" mass="41690">MPPSSRISPLLQPYTHLPDRESFILLTEVLGASANWLVIRFLIDALSIPGDGEKQEEAEVKVILVSWLRDWEFWRSEGRKAGGLDLLRLSQEKRFAFVDGLSKLYLPPMPEAPAHTQPPTVPSQTRTQQTTLPVRGSRIINPRAPPGTSPNLTASPTASIPPPSAPRASPTQQQQQQQQQPHFSLTTPTLAHLKETILSAIAHLTSAAPTSAKILLILDSPDTLLALSSTTSAPPMPTAQTPAPLTPSTLCSTLLDLWTLPNIHTLLPIIHADTPLVSALPSNTSPHPPTPLETASTAFLTRLAHIADRTMSCRLLDTGVARDVSGVLRVTVREKGGVSDEAGFWTEGEELGMGEDEGVGGVREGELLYFVGGDGGVRVFERGAGSGEA</sequence>
<dbReference type="EMBL" id="ML994497">
    <property type="protein sequence ID" value="KAF2196061.1"/>
    <property type="molecule type" value="Genomic_DNA"/>
</dbReference>
<reference evidence="4" key="1">
    <citation type="journal article" date="2020" name="Stud. Mycol.">
        <title>101 Dothideomycetes genomes: a test case for predicting lifestyles and emergence of pathogens.</title>
        <authorList>
            <person name="Haridas S."/>
            <person name="Albert R."/>
            <person name="Binder M."/>
            <person name="Bloem J."/>
            <person name="Labutti K."/>
            <person name="Salamov A."/>
            <person name="Andreopoulos B."/>
            <person name="Baker S."/>
            <person name="Barry K."/>
            <person name="Bills G."/>
            <person name="Bluhm B."/>
            <person name="Cannon C."/>
            <person name="Castanera R."/>
            <person name="Culley D."/>
            <person name="Daum C."/>
            <person name="Ezra D."/>
            <person name="Gonzalez J."/>
            <person name="Henrissat B."/>
            <person name="Kuo A."/>
            <person name="Liang C."/>
            <person name="Lipzen A."/>
            <person name="Lutzoni F."/>
            <person name="Magnuson J."/>
            <person name="Mondo S."/>
            <person name="Nolan M."/>
            <person name="Ohm R."/>
            <person name="Pangilinan J."/>
            <person name="Park H.-J."/>
            <person name="Ramirez L."/>
            <person name="Alfaro M."/>
            <person name="Sun H."/>
            <person name="Tritt A."/>
            <person name="Yoshinaga Y."/>
            <person name="Zwiers L.-H."/>
            <person name="Turgeon B."/>
            <person name="Goodwin S."/>
            <person name="Spatafora J."/>
            <person name="Crous P."/>
            <person name="Grigoriev I."/>
        </authorList>
    </citation>
    <scope>NUCLEOTIDE SEQUENCE</scope>
    <source>
        <strain evidence="4">ATCC 74209</strain>
    </source>
</reference>
<comment type="similarity">
    <text evidence="2">Belongs to the ELP6 family.</text>
</comment>
<keyword evidence="5" id="KW-1185">Reference proteome</keyword>
<dbReference type="InterPro" id="IPR018627">
    <property type="entry name" value="ELP6"/>
</dbReference>
<evidence type="ECO:0000256" key="3">
    <source>
        <dbReference type="SAM" id="MobiDB-lite"/>
    </source>
</evidence>
<name>A0A9P4JDY0_9PLEO</name>
<dbReference type="GO" id="GO:0033588">
    <property type="term" value="C:elongator holoenzyme complex"/>
    <property type="evidence" value="ECO:0007669"/>
    <property type="project" value="InterPro"/>
</dbReference>
<feature type="region of interest" description="Disordered" evidence="3">
    <location>
        <begin position="108"/>
        <end position="183"/>
    </location>
</feature>
<feature type="compositionally biased region" description="Low complexity" evidence="3">
    <location>
        <begin position="166"/>
        <end position="181"/>
    </location>
</feature>
<evidence type="ECO:0000256" key="2">
    <source>
        <dbReference type="ARBA" id="ARBA00008837"/>
    </source>
</evidence>
<comment type="caution">
    <text evidence="4">The sequence shown here is derived from an EMBL/GenBank/DDBJ whole genome shotgun (WGS) entry which is preliminary data.</text>
</comment>
<organism evidence="4 5">
    <name type="scientific">Delitschia confertaspora ATCC 74209</name>
    <dbReference type="NCBI Taxonomy" id="1513339"/>
    <lineage>
        <taxon>Eukaryota</taxon>
        <taxon>Fungi</taxon>
        <taxon>Dikarya</taxon>
        <taxon>Ascomycota</taxon>
        <taxon>Pezizomycotina</taxon>
        <taxon>Dothideomycetes</taxon>
        <taxon>Pleosporomycetidae</taxon>
        <taxon>Pleosporales</taxon>
        <taxon>Delitschiaceae</taxon>
        <taxon>Delitschia</taxon>
    </lineage>
</organism>
<comment type="pathway">
    <text evidence="1">tRNA modification; 5-methoxycarbonylmethyl-2-thiouridine-tRNA biosynthesis.</text>
</comment>
<dbReference type="OrthoDB" id="9995306at2759"/>
<gene>
    <name evidence="4" type="ORF">GQ43DRAFT_500067</name>
</gene>
<accession>A0A9P4JDY0</accession>
<dbReference type="PANTHER" id="PTHR16184:SF6">
    <property type="entry name" value="ELONGATOR COMPLEX PROTEIN 6"/>
    <property type="match status" value="1"/>
</dbReference>
<proteinExistence type="inferred from homology"/>
<evidence type="ECO:0000313" key="4">
    <source>
        <dbReference type="EMBL" id="KAF2196061.1"/>
    </source>
</evidence>
<dbReference type="GO" id="GO:0002098">
    <property type="term" value="P:tRNA wobble uridine modification"/>
    <property type="evidence" value="ECO:0007669"/>
    <property type="project" value="InterPro"/>
</dbReference>
<evidence type="ECO:0000313" key="5">
    <source>
        <dbReference type="Proteomes" id="UP000799536"/>
    </source>
</evidence>
<evidence type="ECO:0000256" key="1">
    <source>
        <dbReference type="ARBA" id="ARBA00005043"/>
    </source>
</evidence>
<dbReference type="Proteomes" id="UP000799536">
    <property type="component" value="Unassembled WGS sequence"/>
</dbReference>
<dbReference type="PANTHER" id="PTHR16184">
    <property type="entry name" value="ELONGATOR COMPLEX PROTEIN 6"/>
    <property type="match status" value="1"/>
</dbReference>
<dbReference type="Gene3D" id="3.40.50.300">
    <property type="entry name" value="P-loop containing nucleotide triphosphate hydrolases"/>
    <property type="match status" value="1"/>
</dbReference>